<protein>
    <recommendedName>
        <fullName evidence="1">Transcription regulator TrmB N-terminal domain-containing protein</fullName>
    </recommendedName>
</protein>
<sequence>MEIIKERLINALNHLGLPNLDAKVYAALLYLNSVGAKELIDFVLISKPSVYDSLQKLEERGLVVKNSYKPSVYTAVSPNVALEILSKDFSQAKDIAQDELEYLIKTQKTKEENDAIWTVFGERNIRHKIRDMLNSAEDYIICLMGERYIPLFENLDISASMTLFIISDNPNLPQELEEKYGNWGASITYINSSSLKHFPPGSTKKEKNPNFMELNNLFEIIIDNKETLAVPPIRMNKLTGLHSTIDYMIYIAIERIEFISGFVIDRKGILKT</sequence>
<proteinExistence type="predicted"/>
<accession>A0A2V2N019</accession>
<evidence type="ECO:0000259" key="1">
    <source>
        <dbReference type="Pfam" id="PF01978"/>
    </source>
</evidence>
<name>A0A2V2N019_9EURY</name>
<dbReference type="RefSeq" id="WP_109967970.1">
    <property type="nucleotide sequence ID" value="NZ_CP176093.1"/>
</dbReference>
<feature type="domain" description="Transcription regulator TrmB N-terminal" evidence="1">
    <location>
        <begin position="12"/>
        <end position="79"/>
    </location>
</feature>
<comment type="caution">
    <text evidence="2">The sequence shown here is derived from an EMBL/GenBank/DDBJ whole genome shotgun (WGS) entry which is preliminary data.</text>
</comment>
<dbReference type="PANTHER" id="PTHR34293">
    <property type="entry name" value="HTH-TYPE TRANSCRIPTIONAL REGULATOR TRMBL2"/>
    <property type="match status" value="1"/>
</dbReference>
<gene>
    <name evidence="2" type="ORF">DK846_05665</name>
</gene>
<evidence type="ECO:0000313" key="3">
    <source>
        <dbReference type="Proteomes" id="UP000245657"/>
    </source>
</evidence>
<dbReference type="Gene3D" id="1.10.10.10">
    <property type="entry name" value="Winged helix-like DNA-binding domain superfamily/Winged helix DNA-binding domain"/>
    <property type="match status" value="1"/>
</dbReference>
<dbReference type="InterPro" id="IPR051797">
    <property type="entry name" value="TrmB-like"/>
</dbReference>
<dbReference type="EMBL" id="QGMY01000004">
    <property type="protein sequence ID" value="PWR73069.1"/>
    <property type="molecule type" value="Genomic_DNA"/>
</dbReference>
<dbReference type="OrthoDB" id="30795at2157"/>
<dbReference type="Proteomes" id="UP000245657">
    <property type="component" value="Unassembled WGS sequence"/>
</dbReference>
<dbReference type="InterPro" id="IPR036390">
    <property type="entry name" value="WH_DNA-bd_sf"/>
</dbReference>
<evidence type="ECO:0000313" key="2">
    <source>
        <dbReference type="EMBL" id="PWR73069.1"/>
    </source>
</evidence>
<dbReference type="PANTHER" id="PTHR34293:SF1">
    <property type="entry name" value="HTH-TYPE TRANSCRIPTIONAL REGULATOR TRMBL2"/>
    <property type="match status" value="1"/>
</dbReference>
<organism evidence="2 3">
    <name type="scientific">Methanospirillum lacunae</name>
    <dbReference type="NCBI Taxonomy" id="668570"/>
    <lineage>
        <taxon>Archaea</taxon>
        <taxon>Methanobacteriati</taxon>
        <taxon>Methanobacteriota</taxon>
        <taxon>Stenosarchaea group</taxon>
        <taxon>Methanomicrobia</taxon>
        <taxon>Methanomicrobiales</taxon>
        <taxon>Methanospirillaceae</taxon>
        <taxon>Methanospirillum</taxon>
    </lineage>
</organism>
<dbReference type="Pfam" id="PF01978">
    <property type="entry name" value="TrmB"/>
    <property type="match status" value="1"/>
</dbReference>
<dbReference type="SUPFAM" id="SSF46785">
    <property type="entry name" value="Winged helix' DNA-binding domain"/>
    <property type="match status" value="1"/>
</dbReference>
<dbReference type="InterPro" id="IPR036388">
    <property type="entry name" value="WH-like_DNA-bd_sf"/>
</dbReference>
<dbReference type="InterPro" id="IPR002831">
    <property type="entry name" value="Tscrpt_reg_TrmB_N"/>
</dbReference>
<reference evidence="2 3" key="1">
    <citation type="submission" date="2018-05" db="EMBL/GenBank/DDBJ databases">
        <title>Draft genome of Methanospirillum lacunae Ki8-1.</title>
        <authorList>
            <person name="Dueholm M.S."/>
            <person name="Nielsen P.H."/>
            <person name="Bakmann L.F."/>
            <person name="Otzen D.E."/>
        </authorList>
    </citation>
    <scope>NUCLEOTIDE SEQUENCE [LARGE SCALE GENOMIC DNA]</scope>
    <source>
        <strain evidence="2 3">Ki8-1</strain>
    </source>
</reference>
<keyword evidence="3" id="KW-1185">Reference proteome</keyword>
<dbReference type="AlphaFoldDB" id="A0A2V2N019"/>
<dbReference type="GeneID" id="97549994"/>